<dbReference type="EMBL" id="CAMXCT030004446">
    <property type="protein sequence ID" value="CAL4796428.1"/>
    <property type="molecule type" value="Genomic_DNA"/>
</dbReference>
<organism evidence="2">
    <name type="scientific">Cladocopium goreaui</name>
    <dbReference type="NCBI Taxonomy" id="2562237"/>
    <lineage>
        <taxon>Eukaryota</taxon>
        <taxon>Sar</taxon>
        <taxon>Alveolata</taxon>
        <taxon>Dinophyceae</taxon>
        <taxon>Suessiales</taxon>
        <taxon>Symbiodiniaceae</taxon>
        <taxon>Cladocopium</taxon>
    </lineage>
</organism>
<reference evidence="3 4" key="2">
    <citation type="submission" date="2024-05" db="EMBL/GenBank/DDBJ databases">
        <authorList>
            <person name="Chen Y."/>
            <person name="Shah S."/>
            <person name="Dougan E. K."/>
            <person name="Thang M."/>
            <person name="Chan C."/>
        </authorList>
    </citation>
    <scope>NUCLEOTIDE SEQUENCE [LARGE SCALE GENOMIC DNA]</scope>
</reference>
<keyword evidence="4" id="KW-1185">Reference proteome</keyword>
<evidence type="ECO:0000313" key="2">
    <source>
        <dbReference type="EMBL" id="CAI4009116.1"/>
    </source>
</evidence>
<dbReference type="Proteomes" id="UP001152797">
    <property type="component" value="Unassembled WGS sequence"/>
</dbReference>
<keyword evidence="1" id="KW-1133">Transmembrane helix</keyword>
<evidence type="ECO:0000256" key="1">
    <source>
        <dbReference type="SAM" id="Phobius"/>
    </source>
</evidence>
<evidence type="ECO:0000313" key="4">
    <source>
        <dbReference type="Proteomes" id="UP001152797"/>
    </source>
</evidence>
<keyword evidence="1" id="KW-0472">Membrane</keyword>
<name>A0A9P1GCM1_9DINO</name>
<protein>
    <submittedName>
        <fullName evidence="2">Uncharacterized protein</fullName>
    </submittedName>
</protein>
<dbReference type="Gene3D" id="1.20.1070.10">
    <property type="entry name" value="Rhodopsin 7-helix transmembrane proteins"/>
    <property type="match status" value="1"/>
</dbReference>
<dbReference type="EMBL" id="CAMXCT020004446">
    <property type="protein sequence ID" value="CAL1162491.1"/>
    <property type="molecule type" value="Genomic_DNA"/>
</dbReference>
<feature type="transmembrane region" description="Helical" evidence="1">
    <location>
        <begin position="46"/>
        <end position="68"/>
    </location>
</feature>
<dbReference type="AlphaFoldDB" id="A0A9P1GCM1"/>
<sequence>MQSDDVFPISRHNFQQLEEGDRGEIELLPAESESLHRLGFWQRCGVRLLCLVLVCYFLPMLSFIPLAIFGGVHMPSPWAGDYNHDAPTASVPSKEMPTGRWYWNLPLVSMILILFPLAVVFVLYHLKMRAVRRQQMIDSLLAECV</sequence>
<feature type="transmembrane region" description="Helical" evidence="1">
    <location>
        <begin position="101"/>
        <end position="126"/>
    </location>
</feature>
<reference evidence="2" key="1">
    <citation type="submission" date="2022-10" db="EMBL/GenBank/DDBJ databases">
        <authorList>
            <person name="Chen Y."/>
            <person name="Dougan E. K."/>
            <person name="Chan C."/>
            <person name="Rhodes N."/>
            <person name="Thang M."/>
        </authorList>
    </citation>
    <scope>NUCLEOTIDE SEQUENCE</scope>
</reference>
<dbReference type="OrthoDB" id="435127at2759"/>
<dbReference type="EMBL" id="CAMXCT010004446">
    <property type="protein sequence ID" value="CAI4009116.1"/>
    <property type="molecule type" value="Genomic_DNA"/>
</dbReference>
<keyword evidence="1" id="KW-0812">Transmembrane</keyword>
<proteinExistence type="predicted"/>
<gene>
    <name evidence="2" type="ORF">C1SCF055_LOCUS34490</name>
</gene>
<accession>A0A9P1GCM1</accession>
<comment type="caution">
    <text evidence="2">The sequence shown here is derived from an EMBL/GenBank/DDBJ whole genome shotgun (WGS) entry which is preliminary data.</text>
</comment>
<evidence type="ECO:0000313" key="3">
    <source>
        <dbReference type="EMBL" id="CAL4796428.1"/>
    </source>
</evidence>